<keyword evidence="4" id="KW-1185">Reference proteome</keyword>
<comment type="caution">
    <text evidence="3">The sequence shown here is derived from an EMBL/GenBank/DDBJ whole genome shotgun (WGS) entry which is preliminary data.</text>
</comment>
<proteinExistence type="predicted"/>
<dbReference type="Proteomes" id="UP000535511">
    <property type="component" value="Unassembled WGS sequence"/>
</dbReference>
<dbReference type="Gene3D" id="1.10.30.50">
    <property type="match status" value="1"/>
</dbReference>
<protein>
    <recommendedName>
        <fullName evidence="2">HNH nuclease domain-containing protein</fullName>
    </recommendedName>
</protein>
<dbReference type="RefSeq" id="WP_179663489.1">
    <property type="nucleotide sequence ID" value="NZ_JACCBG010000001.1"/>
</dbReference>
<accession>A0A7Y9E6E4</accession>
<dbReference type="Pfam" id="PF02720">
    <property type="entry name" value="DUF222"/>
    <property type="match status" value="1"/>
</dbReference>
<dbReference type="AlphaFoldDB" id="A0A7Y9E6E4"/>
<evidence type="ECO:0000259" key="2">
    <source>
        <dbReference type="SMART" id="SM00507"/>
    </source>
</evidence>
<dbReference type="InterPro" id="IPR003870">
    <property type="entry name" value="DUF222"/>
</dbReference>
<evidence type="ECO:0000313" key="4">
    <source>
        <dbReference type="Proteomes" id="UP000535511"/>
    </source>
</evidence>
<dbReference type="SMART" id="SM00507">
    <property type="entry name" value="HNHc"/>
    <property type="match status" value="1"/>
</dbReference>
<dbReference type="InterPro" id="IPR003615">
    <property type="entry name" value="HNH_nuc"/>
</dbReference>
<reference evidence="3 4" key="1">
    <citation type="submission" date="2020-07" db="EMBL/GenBank/DDBJ databases">
        <title>Sequencing the genomes of 1000 actinobacteria strains.</title>
        <authorList>
            <person name="Klenk H.-P."/>
        </authorList>
    </citation>
    <scope>NUCLEOTIDE SEQUENCE [LARGE SCALE GENOMIC DNA]</scope>
    <source>
        <strain evidence="3 4">DSM 21350</strain>
    </source>
</reference>
<feature type="region of interest" description="Disordered" evidence="1">
    <location>
        <begin position="386"/>
        <end position="418"/>
    </location>
</feature>
<dbReference type="CDD" id="cd00085">
    <property type="entry name" value="HNHc"/>
    <property type="match status" value="1"/>
</dbReference>
<name>A0A7Y9E6E4_9ACTN</name>
<gene>
    <name evidence="3" type="ORF">BJZ21_001875</name>
</gene>
<dbReference type="EMBL" id="JACCBG010000001">
    <property type="protein sequence ID" value="NYD41792.1"/>
    <property type="molecule type" value="Genomic_DNA"/>
</dbReference>
<feature type="domain" description="HNH nuclease" evidence="2">
    <location>
        <begin position="328"/>
        <end position="378"/>
    </location>
</feature>
<organism evidence="3 4">
    <name type="scientific">Nocardioides panaciterrulae</name>
    <dbReference type="NCBI Taxonomy" id="661492"/>
    <lineage>
        <taxon>Bacteria</taxon>
        <taxon>Bacillati</taxon>
        <taxon>Actinomycetota</taxon>
        <taxon>Actinomycetes</taxon>
        <taxon>Propionibacteriales</taxon>
        <taxon>Nocardioidaceae</taxon>
        <taxon>Nocardioides</taxon>
    </lineage>
</organism>
<evidence type="ECO:0000256" key="1">
    <source>
        <dbReference type="SAM" id="MobiDB-lite"/>
    </source>
</evidence>
<evidence type="ECO:0000313" key="3">
    <source>
        <dbReference type="EMBL" id="NYD41792.1"/>
    </source>
</evidence>
<sequence length="436" mass="47098">MFERGSADEIRQWRGSLASLPRPADTAATIDRITELEKLKSAACAEQARLSAELEAMTRQERAEAGVRKEKQTAGVAAQVALARRESPHKGGRLLGLAKALTNEMPHTLAALQAGVLNEWRATLVVRETACLTLEDRQTVDREIGGDLKRLATMGDHRLVAAVKQLAYRLDAESVARRSRKAESERAVTIRPAPDTMTYVTALLPVAQGVGVYAALKRAADSARNEGDPRNRGQVMADTLVECVTGSPARQPVPVDLSLVMTDRSLLSGDDEPALLLGYGTIPADTARQLVAAAADAGLAWLRRLYTSPRAGDLIAMDSRARRFPAGLGRLITVRDGGRCRTPWCDAPIRHLDHPVRHADGGDTSALNGQGLCEACNQAKEALGWRARPRPGPRHTVETTTPTGHRYRSQAPPLPGASRPGLTRLELYLTDLVLAV</sequence>